<dbReference type="RefSeq" id="WP_209238162.1">
    <property type="nucleotide sequence ID" value="NZ_JADKMA010000015.1"/>
</dbReference>
<keyword evidence="3" id="KW-1185">Reference proteome</keyword>
<evidence type="ECO:0000313" key="2">
    <source>
        <dbReference type="EMBL" id="MBO8191069.1"/>
    </source>
</evidence>
<feature type="transmembrane region" description="Helical" evidence="1">
    <location>
        <begin position="149"/>
        <end position="174"/>
    </location>
</feature>
<keyword evidence="1" id="KW-0472">Membrane</keyword>
<comment type="caution">
    <text evidence="2">The sequence shown here is derived from an EMBL/GenBank/DDBJ whole genome shotgun (WGS) entry which is preliminary data.</text>
</comment>
<feature type="transmembrane region" description="Helical" evidence="1">
    <location>
        <begin position="186"/>
        <end position="202"/>
    </location>
</feature>
<dbReference type="EMBL" id="JADKMA010000015">
    <property type="protein sequence ID" value="MBO8191069.1"/>
    <property type="molecule type" value="Genomic_DNA"/>
</dbReference>
<proteinExistence type="predicted"/>
<organism evidence="2 3">
    <name type="scientific">Streptomyces oryzae</name>
    <dbReference type="NCBI Taxonomy" id="1434886"/>
    <lineage>
        <taxon>Bacteria</taxon>
        <taxon>Bacillati</taxon>
        <taxon>Actinomycetota</taxon>
        <taxon>Actinomycetes</taxon>
        <taxon>Kitasatosporales</taxon>
        <taxon>Streptomycetaceae</taxon>
        <taxon>Streptomyces</taxon>
    </lineage>
</organism>
<feature type="transmembrane region" description="Helical" evidence="1">
    <location>
        <begin position="110"/>
        <end position="129"/>
    </location>
</feature>
<reference evidence="2 3" key="1">
    <citation type="submission" date="2020-11" db="EMBL/GenBank/DDBJ databases">
        <title>Streptomyces spirodelae sp. nov., isolated from duckweed.</title>
        <authorList>
            <person name="Saimee Y."/>
            <person name="Duangmal K."/>
        </authorList>
    </citation>
    <scope>NUCLEOTIDE SEQUENCE [LARGE SCALE GENOMIC DNA]</scope>
    <source>
        <strain evidence="2 3">S16-07</strain>
    </source>
</reference>
<name>A0ABS3X6R5_9ACTN</name>
<keyword evidence="1" id="KW-1133">Transmembrane helix</keyword>
<accession>A0ABS3X6R5</accession>
<evidence type="ECO:0008006" key="4">
    <source>
        <dbReference type="Google" id="ProtNLM"/>
    </source>
</evidence>
<gene>
    <name evidence="2" type="ORF">ITI46_05060</name>
</gene>
<feature type="transmembrane region" description="Helical" evidence="1">
    <location>
        <begin position="30"/>
        <end position="51"/>
    </location>
</feature>
<evidence type="ECO:0000313" key="3">
    <source>
        <dbReference type="Proteomes" id="UP001519064"/>
    </source>
</evidence>
<feature type="transmembrane region" description="Helical" evidence="1">
    <location>
        <begin position="214"/>
        <end position="234"/>
    </location>
</feature>
<dbReference type="Proteomes" id="UP001519064">
    <property type="component" value="Unassembled WGS sequence"/>
</dbReference>
<keyword evidence="1" id="KW-0812">Transmembrane</keyword>
<protein>
    <recommendedName>
        <fullName evidence="4">Integral membrane protein</fullName>
    </recommendedName>
</protein>
<evidence type="ECO:0000256" key="1">
    <source>
        <dbReference type="SAM" id="Phobius"/>
    </source>
</evidence>
<feature type="transmembrane region" description="Helical" evidence="1">
    <location>
        <begin position="71"/>
        <end position="90"/>
    </location>
</feature>
<sequence length="253" mass="27728">MRRALRLLNPIAVGRQVCKPSRPDRVEDPAVLKIQVLRMVVGLAAMVWILVSYQIASDAKSLAMQRADQVVMSATLLAATFPVVVGVFIVGSRPHTRRLYLRRALKPLGALLALCGTLLYFVLATSGVLTGGPFGQMPEDPSRADYMRLMYEVFLALVMVWGLVFVFYGAALALVHVFRTADIHEVLPPIIAIVLVWELAISDLVSNTYDGVPASVRIAAVFGGPLSVTAVSLWELRRLKTRHGLTLRQALGR</sequence>